<dbReference type="AlphaFoldDB" id="A0AAV5SPT0"/>
<organism evidence="2 3">
    <name type="scientific">Pristionchus entomophagus</name>
    <dbReference type="NCBI Taxonomy" id="358040"/>
    <lineage>
        <taxon>Eukaryota</taxon>
        <taxon>Metazoa</taxon>
        <taxon>Ecdysozoa</taxon>
        <taxon>Nematoda</taxon>
        <taxon>Chromadorea</taxon>
        <taxon>Rhabditida</taxon>
        <taxon>Rhabditina</taxon>
        <taxon>Diplogasteromorpha</taxon>
        <taxon>Diplogasteroidea</taxon>
        <taxon>Neodiplogasteridae</taxon>
        <taxon>Pristionchus</taxon>
    </lineage>
</organism>
<feature type="non-terminal residue" evidence="2">
    <location>
        <position position="1"/>
    </location>
</feature>
<evidence type="ECO:0000256" key="1">
    <source>
        <dbReference type="SAM" id="MobiDB-lite"/>
    </source>
</evidence>
<accession>A0AAV5SPT0</accession>
<sequence length="344" mass="40221">FKMPLWKIDFAAISSETAVPADIDDDEELPDGYSEEFEKVDNFVAENLKRAKETKDVEMIGFVVEQGIMRYTRLGLKKEVLDEQITRQLGKGFLQNFQAEVKGVQLKIEIAFVMEMIADQKKETELRHRIASLRAERDLKKARLEAVIRSNRSAIDEVSHITKRHALIKERLRLDTIEYDQEKALRYDLRETFVGYSEDLDRQLRNASWLVEKQKEAARRKKLEDEIRILEADIAKIDRIEERNRIAEESERDLPFKQFCVQLAELYVKREKVFKQLAEEKANVKRLEEERRNRRAMEESSQMGCTQALLDGDLDDDEETYEDGTPLQDRHAESECSDVSKDTG</sequence>
<comment type="caution">
    <text evidence="2">The sequence shown here is derived from an EMBL/GenBank/DDBJ whole genome shotgun (WGS) entry which is preliminary data.</text>
</comment>
<proteinExistence type="predicted"/>
<evidence type="ECO:0000313" key="3">
    <source>
        <dbReference type="Proteomes" id="UP001432027"/>
    </source>
</evidence>
<feature type="region of interest" description="Disordered" evidence="1">
    <location>
        <begin position="293"/>
        <end position="344"/>
    </location>
</feature>
<feature type="compositionally biased region" description="Basic and acidic residues" evidence="1">
    <location>
        <begin position="328"/>
        <end position="344"/>
    </location>
</feature>
<evidence type="ECO:0000313" key="2">
    <source>
        <dbReference type="EMBL" id="GMS85025.1"/>
    </source>
</evidence>
<dbReference type="Proteomes" id="UP001432027">
    <property type="component" value="Unassembled WGS sequence"/>
</dbReference>
<name>A0AAV5SPT0_9BILA</name>
<reference evidence="2" key="1">
    <citation type="submission" date="2023-10" db="EMBL/GenBank/DDBJ databases">
        <title>Genome assembly of Pristionchus species.</title>
        <authorList>
            <person name="Yoshida K."/>
            <person name="Sommer R.J."/>
        </authorList>
    </citation>
    <scope>NUCLEOTIDE SEQUENCE</scope>
    <source>
        <strain evidence="2">RS0144</strain>
    </source>
</reference>
<gene>
    <name evidence="2" type="ORF">PENTCL1PPCAC_7200</name>
</gene>
<keyword evidence="3" id="KW-1185">Reference proteome</keyword>
<dbReference type="EMBL" id="BTSX01000002">
    <property type="protein sequence ID" value="GMS85025.1"/>
    <property type="molecule type" value="Genomic_DNA"/>
</dbReference>
<protein>
    <submittedName>
        <fullName evidence="2">Uncharacterized protein</fullName>
    </submittedName>
</protein>
<feature type="compositionally biased region" description="Acidic residues" evidence="1">
    <location>
        <begin position="312"/>
        <end position="322"/>
    </location>
</feature>